<evidence type="ECO:0000313" key="1">
    <source>
        <dbReference type="EMBL" id="CAB4045331.1"/>
    </source>
</evidence>
<evidence type="ECO:0000313" key="2">
    <source>
        <dbReference type="Proteomes" id="UP001152795"/>
    </source>
</evidence>
<dbReference type="AlphaFoldDB" id="A0A7D9KLA3"/>
<dbReference type="OrthoDB" id="5984086at2759"/>
<dbReference type="EMBL" id="CACRXK020038826">
    <property type="protein sequence ID" value="CAB4045331.1"/>
    <property type="molecule type" value="Genomic_DNA"/>
</dbReference>
<protein>
    <submittedName>
        <fullName evidence="1">Uncharacterized protein</fullName>
    </submittedName>
</protein>
<feature type="non-terminal residue" evidence="1">
    <location>
        <position position="100"/>
    </location>
</feature>
<dbReference type="Proteomes" id="UP001152795">
    <property type="component" value="Unassembled WGS sequence"/>
</dbReference>
<reference evidence="1" key="1">
    <citation type="submission" date="2020-04" db="EMBL/GenBank/DDBJ databases">
        <authorList>
            <person name="Alioto T."/>
            <person name="Alioto T."/>
            <person name="Gomez Garrido J."/>
        </authorList>
    </citation>
    <scope>NUCLEOTIDE SEQUENCE</scope>
    <source>
        <strain evidence="1">A484AB</strain>
    </source>
</reference>
<accession>A0A7D9KLA3</accession>
<name>A0A7D9KLA3_PARCT</name>
<organism evidence="1 2">
    <name type="scientific">Paramuricea clavata</name>
    <name type="common">Red gorgonian</name>
    <name type="synonym">Violescent sea-whip</name>
    <dbReference type="NCBI Taxonomy" id="317549"/>
    <lineage>
        <taxon>Eukaryota</taxon>
        <taxon>Metazoa</taxon>
        <taxon>Cnidaria</taxon>
        <taxon>Anthozoa</taxon>
        <taxon>Octocorallia</taxon>
        <taxon>Malacalcyonacea</taxon>
        <taxon>Plexauridae</taxon>
        <taxon>Paramuricea</taxon>
    </lineage>
</organism>
<proteinExistence type="predicted"/>
<comment type="caution">
    <text evidence="1">The sequence shown here is derived from an EMBL/GenBank/DDBJ whole genome shotgun (WGS) entry which is preliminary data.</text>
</comment>
<keyword evidence="2" id="KW-1185">Reference proteome</keyword>
<gene>
    <name evidence="1" type="ORF">PACLA_8A011420</name>
</gene>
<sequence length="100" mass="11111">MAAKLLTDVHGSGPVDCSDSSGIAAKWERWLRAFELFAEGKGITNHGQKKNLLLHTSGMSVQDIFFTIPEETEGTNVFVKAISALYKHFKPQANVPYERM</sequence>